<dbReference type="SUPFAM" id="SSF101898">
    <property type="entry name" value="NHL repeat"/>
    <property type="match status" value="1"/>
</dbReference>
<organism evidence="1 2">
    <name type="scientific">Hymenobacter citatus</name>
    <dbReference type="NCBI Taxonomy" id="2763506"/>
    <lineage>
        <taxon>Bacteria</taxon>
        <taxon>Pseudomonadati</taxon>
        <taxon>Bacteroidota</taxon>
        <taxon>Cytophagia</taxon>
        <taxon>Cytophagales</taxon>
        <taxon>Hymenobacteraceae</taxon>
        <taxon>Hymenobacter</taxon>
    </lineage>
</organism>
<dbReference type="PANTHER" id="PTHR35580">
    <property type="entry name" value="CELL SURFACE GLYCOPROTEIN (S-LAYER PROTEIN)-LIKE PROTEIN"/>
    <property type="match status" value="1"/>
</dbReference>
<name>A0ABR7MF23_9BACT</name>
<dbReference type="EMBL" id="JACSCY010000001">
    <property type="protein sequence ID" value="MBC6609664.1"/>
    <property type="molecule type" value="Genomic_DNA"/>
</dbReference>
<dbReference type="NCBIfam" id="TIGR04183">
    <property type="entry name" value="Por_Secre_tail"/>
    <property type="match status" value="1"/>
</dbReference>
<protein>
    <submittedName>
        <fullName evidence="1">T9SS type A sorting domain-containing protein</fullName>
    </submittedName>
</protein>
<gene>
    <name evidence="1" type="ORF">H8B15_01940</name>
</gene>
<dbReference type="Gene3D" id="2.80.10.50">
    <property type="match status" value="1"/>
</dbReference>
<evidence type="ECO:0000313" key="1">
    <source>
        <dbReference type="EMBL" id="MBC6609664.1"/>
    </source>
</evidence>
<accession>A0ABR7MF23</accession>
<dbReference type="PANTHER" id="PTHR35580:SF1">
    <property type="entry name" value="PHYTASE-LIKE DOMAIN-CONTAINING PROTEIN"/>
    <property type="match status" value="1"/>
</dbReference>
<comment type="caution">
    <text evidence="1">The sequence shown here is derived from an EMBL/GenBank/DDBJ whole genome shotgun (WGS) entry which is preliminary data.</text>
</comment>
<evidence type="ECO:0000313" key="2">
    <source>
        <dbReference type="Proteomes" id="UP000622017"/>
    </source>
</evidence>
<dbReference type="InterPro" id="IPR026444">
    <property type="entry name" value="Secre_tail"/>
</dbReference>
<dbReference type="Proteomes" id="UP000622017">
    <property type="component" value="Unassembled WGS sequence"/>
</dbReference>
<proteinExistence type="predicted"/>
<sequence>MCTALGLLGGSAHAQSTPTWASAQRVTSTGANSGSYGQSVAVSADGSQYVTGAFAGTITLGTTTLTAGAGTTHLFLAKYSAAGAVLWAIKLDASAYASSTVAVDAAGNAYMAGEFDSTITLGTTTLTTSAYDAYVVKYDAQGMQQWVRQGGTAGTTSRGIATDASGNVLLTGHFNTSVAFGGTPLTGGGIYFYRFSPAGNVLQATRVASQGFAYGLTADNTGNTYITGEFTDAVVFGTTTLTSAGRSDLYVCKLDATGTVLWARREGGPNEDVGLSVAVDANGNPVVGGYSDGVQVGGQQTSKLLLARYSNQGTALWNRQITPGEVGNYKVTAVAYDGRGGYYVTGSSRGSTVFGATTVTSASESAFVARYDSQGAAQWAGQVGAATAADQSSGFAIATDASGNTFVTGAAVGTLTFGTLPAVTFTSPSAFLLKLTAGGVIAASAQRTVAAPLAVYPNPASGRATIVVPATEGGTLELLDVQGRLLRHQALPAGADAHAVSLAGVAPGVYQLRTTSLRKGQVRQARLIIY</sequence>
<keyword evidence="2" id="KW-1185">Reference proteome</keyword>
<dbReference type="InterPro" id="IPR052918">
    <property type="entry name" value="Motility_Chemotaxis_Reg"/>
</dbReference>
<reference evidence="1 2" key="1">
    <citation type="submission" date="2020-08" db="EMBL/GenBank/DDBJ databases">
        <title>Hymenobacter sp.</title>
        <authorList>
            <person name="Kim M.K."/>
        </authorList>
    </citation>
    <scope>NUCLEOTIDE SEQUENCE [LARGE SCALE GENOMIC DNA]</scope>
    <source>
        <strain evidence="1 2">BT507</strain>
    </source>
</reference>
<dbReference type="RefSeq" id="WP_187317963.1">
    <property type="nucleotide sequence ID" value="NZ_JACSCY010000001.1"/>
</dbReference>